<dbReference type="AlphaFoldDB" id="A0A0J8B2T5"/>
<gene>
    <name evidence="2" type="ORF">BVRB_024070</name>
</gene>
<accession>A0A0J8B2T5</accession>
<evidence type="ECO:0000313" key="3">
    <source>
        <dbReference type="Proteomes" id="UP000035740"/>
    </source>
</evidence>
<protein>
    <submittedName>
        <fullName evidence="2">Uncharacterized protein</fullName>
    </submittedName>
</protein>
<feature type="signal peptide" evidence="1">
    <location>
        <begin position="1"/>
        <end position="27"/>
    </location>
</feature>
<sequence>SRQRLRNNAHALLLIVASLSLQWSSIGRTLERHPFSGLVHSAGELLHTP</sequence>
<name>A0A0J8B2T5_BETVV</name>
<dbReference type="EMBL" id="KQ095568">
    <property type="protein sequence ID" value="KMS94173.1"/>
    <property type="molecule type" value="Genomic_DNA"/>
</dbReference>
<keyword evidence="1" id="KW-0732">Signal</keyword>
<proteinExistence type="predicted"/>
<feature type="chain" id="PRO_5005294085" evidence="1">
    <location>
        <begin position="28"/>
        <end position="49"/>
    </location>
</feature>
<dbReference type="Gramene" id="KMS94173">
    <property type="protein sequence ID" value="KMS94173"/>
    <property type="gene ID" value="BVRB_024070"/>
</dbReference>
<reference evidence="2 3" key="1">
    <citation type="journal article" date="2014" name="Nature">
        <title>The genome of the recently domesticated crop plant sugar beet (Beta vulgaris).</title>
        <authorList>
            <person name="Dohm J.C."/>
            <person name="Minoche A.E."/>
            <person name="Holtgrawe D."/>
            <person name="Capella-Gutierrez S."/>
            <person name="Zakrzewski F."/>
            <person name="Tafer H."/>
            <person name="Rupp O."/>
            <person name="Sorensen T.R."/>
            <person name="Stracke R."/>
            <person name="Reinhardt R."/>
            <person name="Goesmann A."/>
            <person name="Kraft T."/>
            <person name="Schulz B."/>
            <person name="Stadler P.F."/>
            <person name="Schmidt T."/>
            <person name="Gabaldon T."/>
            <person name="Lehrach H."/>
            <person name="Weisshaar B."/>
            <person name="Himmelbauer H."/>
        </authorList>
    </citation>
    <scope>NUCLEOTIDE SEQUENCE [LARGE SCALE GENOMIC DNA]</scope>
    <source>
        <tissue evidence="2">Taproot</tissue>
    </source>
</reference>
<dbReference type="OrthoDB" id="1686935at2759"/>
<keyword evidence="3" id="KW-1185">Reference proteome</keyword>
<dbReference type="Proteomes" id="UP000035740">
    <property type="component" value="Unassembled WGS sequence"/>
</dbReference>
<evidence type="ECO:0000256" key="1">
    <source>
        <dbReference type="SAM" id="SignalP"/>
    </source>
</evidence>
<organism evidence="2 3">
    <name type="scientific">Beta vulgaris subsp. vulgaris</name>
    <name type="common">Beet</name>
    <dbReference type="NCBI Taxonomy" id="3555"/>
    <lineage>
        <taxon>Eukaryota</taxon>
        <taxon>Viridiplantae</taxon>
        <taxon>Streptophyta</taxon>
        <taxon>Embryophyta</taxon>
        <taxon>Tracheophyta</taxon>
        <taxon>Spermatophyta</taxon>
        <taxon>Magnoliopsida</taxon>
        <taxon>eudicotyledons</taxon>
        <taxon>Gunneridae</taxon>
        <taxon>Pentapetalae</taxon>
        <taxon>Caryophyllales</taxon>
        <taxon>Chenopodiaceae</taxon>
        <taxon>Betoideae</taxon>
        <taxon>Beta</taxon>
    </lineage>
</organism>
<feature type="non-terminal residue" evidence="2">
    <location>
        <position position="1"/>
    </location>
</feature>
<evidence type="ECO:0000313" key="2">
    <source>
        <dbReference type="EMBL" id="KMS94173.1"/>
    </source>
</evidence>